<dbReference type="InterPro" id="IPR039420">
    <property type="entry name" value="WalR-like"/>
</dbReference>
<dbReference type="Proteomes" id="UP000269271">
    <property type="component" value="Unassembled WGS sequence"/>
</dbReference>
<comment type="caution">
    <text evidence="4">The sequence shown here is derived from an EMBL/GenBank/DDBJ whole genome shotgun (WGS) entry which is preliminary data.</text>
</comment>
<dbReference type="GO" id="GO:0006355">
    <property type="term" value="P:regulation of DNA-templated transcription"/>
    <property type="evidence" value="ECO:0007669"/>
    <property type="project" value="TreeGrafter"/>
</dbReference>
<dbReference type="Pfam" id="PF00072">
    <property type="entry name" value="Response_reg"/>
    <property type="match status" value="1"/>
</dbReference>
<dbReference type="EMBL" id="QTQX01000031">
    <property type="protein sequence ID" value="RQT18975.1"/>
    <property type="molecule type" value="Genomic_DNA"/>
</dbReference>
<keyword evidence="1" id="KW-0805">Transcription regulation</keyword>
<dbReference type="InterPro" id="IPR001789">
    <property type="entry name" value="Sig_transdc_resp-reg_receiver"/>
</dbReference>
<dbReference type="GO" id="GO:0032993">
    <property type="term" value="C:protein-DNA complex"/>
    <property type="evidence" value="ECO:0007669"/>
    <property type="project" value="TreeGrafter"/>
</dbReference>
<sequence>MRVLLIEDDPMIGEAVQDALKNGTYAVDCARTGTSASTAPEAQHSDLVVLDLGLPGRDGLDLPTGIRAMGNSVPVAVVTARDALDDRLRELDGGADDYVLKPLETSRPLLCRY</sequence>
<proteinExistence type="predicted"/>
<organism evidence="4 5">
    <name type="scientific">Burkholderia contaminans</name>
    <dbReference type="NCBI Taxonomy" id="488447"/>
    <lineage>
        <taxon>Bacteria</taxon>
        <taxon>Pseudomonadati</taxon>
        <taxon>Pseudomonadota</taxon>
        <taxon>Betaproteobacteria</taxon>
        <taxon>Burkholderiales</taxon>
        <taxon>Burkholderiaceae</taxon>
        <taxon>Burkholderia</taxon>
        <taxon>Burkholderia cepacia complex</taxon>
    </lineage>
</organism>
<evidence type="ECO:0000256" key="3">
    <source>
        <dbReference type="ARBA" id="ARBA00023163"/>
    </source>
</evidence>
<dbReference type="PROSITE" id="PS50110">
    <property type="entry name" value="RESPONSE_REGULATORY"/>
    <property type="match status" value="1"/>
</dbReference>
<evidence type="ECO:0000313" key="4">
    <source>
        <dbReference type="EMBL" id="RQT18975.1"/>
    </source>
</evidence>
<name>A0A3N8Q5S7_9BURK</name>
<evidence type="ECO:0000313" key="5">
    <source>
        <dbReference type="Proteomes" id="UP000269271"/>
    </source>
</evidence>
<dbReference type="GO" id="GO:0005829">
    <property type="term" value="C:cytosol"/>
    <property type="evidence" value="ECO:0007669"/>
    <property type="project" value="TreeGrafter"/>
</dbReference>
<evidence type="ECO:0000256" key="1">
    <source>
        <dbReference type="ARBA" id="ARBA00023015"/>
    </source>
</evidence>
<dbReference type="GO" id="GO:0000156">
    <property type="term" value="F:phosphorelay response regulator activity"/>
    <property type="evidence" value="ECO:0007669"/>
    <property type="project" value="TreeGrafter"/>
</dbReference>
<dbReference type="RefSeq" id="WP_081421350.1">
    <property type="nucleotide sequence ID" value="NZ_CABVQJ010000022.1"/>
</dbReference>
<dbReference type="PANTHER" id="PTHR48111">
    <property type="entry name" value="REGULATOR OF RPOS"/>
    <property type="match status" value="1"/>
</dbReference>
<keyword evidence="2" id="KW-0238">DNA-binding</keyword>
<dbReference type="SMART" id="SM00448">
    <property type="entry name" value="REC"/>
    <property type="match status" value="1"/>
</dbReference>
<protein>
    <submittedName>
        <fullName evidence="4">Response regulator</fullName>
    </submittedName>
</protein>
<dbReference type="SUPFAM" id="SSF52172">
    <property type="entry name" value="CheY-like"/>
    <property type="match status" value="1"/>
</dbReference>
<reference evidence="4 5" key="1">
    <citation type="submission" date="2018-08" db="EMBL/GenBank/DDBJ databases">
        <title>Comparative analysis of Burkholderia isolates from Puerto Rico.</title>
        <authorList>
            <person name="Hall C."/>
            <person name="Sahl J."/>
            <person name="Wagner D."/>
        </authorList>
    </citation>
    <scope>NUCLEOTIDE SEQUENCE [LARGE SCALE GENOMIC DNA]</scope>
    <source>
        <strain evidence="4 5">Bp9001</strain>
    </source>
</reference>
<gene>
    <name evidence="4" type="ORF">DF037_34520</name>
</gene>
<dbReference type="Gene3D" id="3.40.50.2300">
    <property type="match status" value="1"/>
</dbReference>
<dbReference type="InterPro" id="IPR011006">
    <property type="entry name" value="CheY-like_superfamily"/>
</dbReference>
<dbReference type="GO" id="GO:0000976">
    <property type="term" value="F:transcription cis-regulatory region binding"/>
    <property type="evidence" value="ECO:0007669"/>
    <property type="project" value="TreeGrafter"/>
</dbReference>
<dbReference type="AlphaFoldDB" id="A0A3N8Q5S7"/>
<accession>A0A3N8Q5S7</accession>
<keyword evidence="3" id="KW-0804">Transcription</keyword>
<dbReference type="PANTHER" id="PTHR48111:SF67">
    <property type="entry name" value="TRANSCRIPTIONAL REGULATORY PROTEIN TCTD"/>
    <property type="match status" value="1"/>
</dbReference>
<evidence type="ECO:0000256" key="2">
    <source>
        <dbReference type="ARBA" id="ARBA00023125"/>
    </source>
</evidence>